<proteinExistence type="predicted"/>
<dbReference type="Gene3D" id="3.50.50.60">
    <property type="entry name" value="FAD/NAD(P)-binding domain"/>
    <property type="match status" value="2"/>
</dbReference>
<dbReference type="PRINTS" id="PR00368">
    <property type="entry name" value="FADPNR"/>
</dbReference>
<evidence type="ECO:0000259" key="6">
    <source>
        <dbReference type="Pfam" id="PF14759"/>
    </source>
</evidence>
<comment type="caution">
    <text evidence="7">The sequence shown here is derived from an EMBL/GenBank/DDBJ whole genome shotgun (WGS) entry which is preliminary data.</text>
</comment>
<dbReference type="OrthoDB" id="9769238at2"/>
<protein>
    <submittedName>
        <fullName evidence="7">Ferredoxin reductase</fullName>
    </submittedName>
</protein>
<dbReference type="PRINTS" id="PR00411">
    <property type="entry name" value="PNDRDTASEI"/>
</dbReference>
<accession>A0A071MU73</accession>
<dbReference type="InterPro" id="IPR036188">
    <property type="entry name" value="FAD/NAD-bd_sf"/>
</dbReference>
<keyword evidence="2" id="KW-0285">Flavoprotein</keyword>
<keyword evidence="4" id="KW-0560">Oxidoreductase</keyword>
<dbReference type="PANTHER" id="PTHR43557">
    <property type="entry name" value="APOPTOSIS-INDUCING FACTOR 1"/>
    <property type="match status" value="1"/>
</dbReference>
<comment type="cofactor">
    <cofactor evidence="1">
        <name>FAD</name>
        <dbReference type="ChEBI" id="CHEBI:57692"/>
    </cofactor>
</comment>
<organism evidence="7">
    <name type="scientific">Burkholderia cenocepacia</name>
    <dbReference type="NCBI Taxonomy" id="95486"/>
    <lineage>
        <taxon>Bacteria</taxon>
        <taxon>Pseudomonadati</taxon>
        <taxon>Pseudomonadota</taxon>
        <taxon>Betaproteobacteria</taxon>
        <taxon>Burkholderiales</taxon>
        <taxon>Burkholderiaceae</taxon>
        <taxon>Burkholderia</taxon>
        <taxon>Burkholderia cepacia complex</taxon>
    </lineage>
</organism>
<evidence type="ECO:0000313" key="7">
    <source>
        <dbReference type="EMBL" id="KEA60036.1"/>
    </source>
</evidence>
<evidence type="ECO:0000256" key="3">
    <source>
        <dbReference type="ARBA" id="ARBA00022827"/>
    </source>
</evidence>
<sequence length="421" mass="44767">MWSHLNQEESQAVKNSTPSIVIVGGGHAGAALCSELANAELGANVHLVCREARLPYQRPPLSKTYLKSDQEDVQVHRGAAWFADAGITVHLGDSAIAIDRSGKVLTLASGKTLTYDWLVLATGTSARWIGALPERLENVAVLRTSDDAGRMRMLLPAVDKVTILGGGFIGLEIAATARMLGKEVVVLDAAERLLSRSVSEALSAHVLDAHRAVGIDVRLGVTVDGFEHDNKRLLSLNVNGASQPVELLVLGIGAVATTELAEGAGVLCNDGVLVDAHLRSSDDSILAIGDVARFPLFGSGQLYRLESVQNANDQARIALATIQGRLTAYRSLPWFWSDQGAVRLQMAGLVPTTASTIYRRVGASSSSFSLLHYVDDRLVCVESVNAPADHLAARKLIEAGISPEPEQAVAGAVPLKQFLNR</sequence>
<dbReference type="Gene3D" id="3.30.390.30">
    <property type="match status" value="1"/>
</dbReference>
<dbReference type="Pfam" id="PF14759">
    <property type="entry name" value="Reductase_C"/>
    <property type="match status" value="1"/>
</dbReference>
<dbReference type="InterPro" id="IPR028202">
    <property type="entry name" value="Reductase_C"/>
</dbReference>
<gene>
    <name evidence="7" type="ORF">DT99_08065</name>
</gene>
<dbReference type="GO" id="GO:0005737">
    <property type="term" value="C:cytoplasm"/>
    <property type="evidence" value="ECO:0007669"/>
    <property type="project" value="TreeGrafter"/>
</dbReference>
<dbReference type="InterPro" id="IPR050446">
    <property type="entry name" value="FAD-oxidoreductase/Apoptosis"/>
</dbReference>
<name>A0A071MU73_9BURK</name>
<dbReference type="Pfam" id="PF07992">
    <property type="entry name" value="Pyr_redox_2"/>
    <property type="match status" value="1"/>
</dbReference>
<feature type="domain" description="Reductase C-terminal" evidence="6">
    <location>
        <begin position="334"/>
        <end position="419"/>
    </location>
</feature>
<dbReference type="AlphaFoldDB" id="A0A071MU73"/>
<dbReference type="PANTHER" id="PTHR43557:SF2">
    <property type="entry name" value="RIESKE DOMAIN-CONTAINING PROTEIN-RELATED"/>
    <property type="match status" value="1"/>
</dbReference>
<dbReference type="InterPro" id="IPR023753">
    <property type="entry name" value="FAD/NAD-binding_dom"/>
</dbReference>
<feature type="domain" description="FAD/NAD(P)-binding" evidence="5">
    <location>
        <begin position="19"/>
        <end position="315"/>
    </location>
</feature>
<reference evidence="7" key="1">
    <citation type="submission" date="2014-04" db="EMBL/GenBank/DDBJ databases">
        <title>In planta biocontrol of soil-borne Fusarium wilt of banana through a plant endophytic bacterium, Burkholderia cenocepacia 869T2.</title>
        <authorList>
            <person name="Ho Y.-N."/>
            <person name="Chiang H.-M."/>
            <person name="Chao C.-P."/>
            <person name="Su C.-C."/>
            <person name="Hsu H.-F."/>
            <person name="Guo C.-T."/>
            <person name="Hsieh J.-L."/>
            <person name="Huang C.-C."/>
        </authorList>
    </citation>
    <scope>NUCLEOTIDE SEQUENCE [LARGE SCALE GENOMIC DNA]</scope>
    <source>
        <strain evidence="7">869T2</strain>
    </source>
</reference>
<evidence type="ECO:0000256" key="2">
    <source>
        <dbReference type="ARBA" id="ARBA00022630"/>
    </source>
</evidence>
<dbReference type="GO" id="GO:0016651">
    <property type="term" value="F:oxidoreductase activity, acting on NAD(P)H"/>
    <property type="evidence" value="ECO:0007669"/>
    <property type="project" value="TreeGrafter"/>
</dbReference>
<evidence type="ECO:0000256" key="1">
    <source>
        <dbReference type="ARBA" id="ARBA00001974"/>
    </source>
</evidence>
<dbReference type="SUPFAM" id="SSF51905">
    <property type="entry name" value="FAD/NAD(P)-binding domain"/>
    <property type="match status" value="2"/>
</dbReference>
<dbReference type="EMBL" id="JJOA01000007">
    <property type="protein sequence ID" value="KEA60036.1"/>
    <property type="molecule type" value="Genomic_DNA"/>
</dbReference>
<dbReference type="InterPro" id="IPR016156">
    <property type="entry name" value="FAD/NAD-linked_Rdtase_dimer_sf"/>
</dbReference>
<dbReference type="SUPFAM" id="SSF55424">
    <property type="entry name" value="FAD/NAD-linked reductases, dimerisation (C-terminal) domain"/>
    <property type="match status" value="1"/>
</dbReference>
<keyword evidence="3" id="KW-0274">FAD</keyword>
<evidence type="ECO:0000259" key="5">
    <source>
        <dbReference type="Pfam" id="PF07992"/>
    </source>
</evidence>
<evidence type="ECO:0000256" key="4">
    <source>
        <dbReference type="ARBA" id="ARBA00023002"/>
    </source>
</evidence>